<feature type="region of interest" description="Disordered" evidence="5">
    <location>
        <begin position="1273"/>
        <end position="1379"/>
    </location>
</feature>
<dbReference type="GO" id="GO:0005643">
    <property type="term" value="C:nuclear pore"/>
    <property type="evidence" value="ECO:0007669"/>
    <property type="project" value="TreeGrafter"/>
</dbReference>
<evidence type="ECO:0000313" key="9">
    <source>
        <dbReference type="RefSeq" id="XP_028967275.1"/>
    </source>
</evidence>
<dbReference type="Gene3D" id="1.10.287.1490">
    <property type="match status" value="1"/>
</dbReference>
<feature type="compositionally biased region" description="Gly residues" evidence="5">
    <location>
        <begin position="1485"/>
        <end position="1497"/>
    </location>
</feature>
<feature type="coiled-coil region" evidence="4">
    <location>
        <begin position="1036"/>
        <end position="1084"/>
    </location>
</feature>
<feature type="compositionally biased region" description="Low complexity" evidence="5">
    <location>
        <begin position="1434"/>
        <end position="1451"/>
    </location>
</feature>
<dbReference type="Pfam" id="PF25481">
    <property type="entry name" value="Nucleoprot-TPR"/>
    <property type="match status" value="1"/>
</dbReference>
<feature type="region of interest" description="Disordered" evidence="5">
    <location>
        <begin position="1587"/>
        <end position="1737"/>
    </location>
</feature>
<reference evidence="9" key="1">
    <citation type="submission" date="2025-08" db="UniProtKB">
        <authorList>
            <consortium name="RefSeq"/>
        </authorList>
    </citation>
    <scope>IDENTIFICATION</scope>
</reference>
<evidence type="ECO:0000256" key="1">
    <source>
        <dbReference type="ARBA" id="ARBA00004123"/>
    </source>
</evidence>
<name>A0AAJ7WHL8_9ACAR</name>
<gene>
    <name evidence="9" type="primary">LOC100902269</name>
</gene>
<keyword evidence="3" id="KW-0539">Nucleus</keyword>
<feature type="compositionally biased region" description="Polar residues" evidence="5">
    <location>
        <begin position="1452"/>
        <end position="1466"/>
    </location>
</feature>
<feature type="region of interest" description="Disordered" evidence="5">
    <location>
        <begin position="1395"/>
        <end position="1560"/>
    </location>
</feature>
<keyword evidence="8" id="KW-1185">Reference proteome</keyword>
<organism evidence="8 9">
    <name type="scientific">Galendromus occidentalis</name>
    <name type="common">western predatory mite</name>
    <dbReference type="NCBI Taxonomy" id="34638"/>
    <lineage>
        <taxon>Eukaryota</taxon>
        <taxon>Metazoa</taxon>
        <taxon>Ecdysozoa</taxon>
        <taxon>Arthropoda</taxon>
        <taxon>Chelicerata</taxon>
        <taxon>Arachnida</taxon>
        <taxon>Acari</taxon>
        <taxon>Parasitiformes</taxon>
        <taxon>Mesostigmata</taxon>
        <taxon>Gamasina</taxon>
        <taxon>Phytoseioidea</taxon>
        <taxon>Phytoseiidae</taxon>
        <taxon>Typhlodrominae</taxon>
        <taxon>Galendromus</taxon>
    </lineage>
</organism>
<feature type="compositionally biased region" description="Polar residues" evidence="5">
    <location>
        <begin position="1420"/>
        <end position="1432"/>
    </location>
</feature>
<feature type="coiled-coil region" evidence="4">
    <location>
        <begin position="358"/>
        <end position="455"/>
    </location>
</feature>
<feature type="compositionally biased region" description="Low complexity" evidence="5">
    <location>
        <begin position="1311"/>
        <end position="1356"/>
    </location>
</feature>
<evidence type="ECO:0000259" key="7">
    <source>
        <dbReference type="Pfam" id="PF25785"/>
    </source>
</evidence>
<dbReference type="GO" id="GO:0006406">
    <property type="term" value="P:mRNA export from nucleus"/>
    <property type="evidence" value="ECO:0007669"/>
    <property type="project" value="TreeGrafter"/>
</dbReference>
<dbReference type="Proteomes" id="UP000694867">
    <property type="component" value="Unplaced"/>
</dbReference>
<dbReference type="GeneID" id="100902269"/>
<feature type="domain" description="NUA/TPR/MLP1-2-like" evidence="7">
    <location>
        <begin position="424"/>
        <end position="511"/>
    </location>
</feature>
<feature type="compositionally biased region" description="Basic and acidic residues" evidence="5">
    <location>
        <begin position="1273"/>
        <end position="1288"/>
    </location>
</feature>
<dbReference type="KEGG" id="goe:100902269"/>
<feature type="compositionally biased region" description="Polar residues" evidence="5">
    <location>
        <begin position="1616"/>
        <end position="1661"/>
    </location>
</feature>
<dbReference type="PANTHER" id="PTHR18898">
    <property type="entry name" value="NUCLEOPROTEIN TPR-RELATED"/>
    <property type="match status" value="1"/>
</dbReference>
<feature type="domain" description="Nucleoprotein TPR/MPL1" evidence="6">
    <location>
        <begin position="153"/>
        <end position="227"/>
    </location>
</feature>
<dbReference type="GO" id="GO:1901673">
    <property type="term" value="P:regulation of mitotic spindle assembly"/>
    <property type="evidence" value="ECO:0007669"/>
    <property type="project" value="TreeGrafter"/>
</dbReference>
<feature type="compositionally biased region" description="Low complexity" evidence="5">
    <location>
        <begin position="1289"/>
        <end position="1302"/>
    </location>
</feature>
<sequence length="1737" mass="195428">MEAILGPDLWSLLPLDLQPQVEQAWQNHELEVQAIQSGERFQTETLLNDAATSVSEAEEKLAKLQEDYNAVQAQFSQSKQQLTDIQNTKAQLEAELQLSREEVKTLRSFNEKYEQRLKDLEEEYRKYQEDAAERSRREKEAAESAHESSLTVVTLQHKSASLEAANELLSKRVDQLQSELEGAQDACAKLRREKYQEVAALQSAKEDLQDSLSQTTLQLEKLREDLSAERKNVQDIVQEKRKVEEDISKIESQWEAELRAQKRLTDTYKIGEEKYKIKIEKLLAATNELQRQNETAGNQKQEIELEVAKLRAALTEKEKEAETLKTQLTETRELVATPGEERDPLVALQERSDIDSRVAALQKDNAMLNHTVRKLTKEMEAVAENIIHQDTAFKRMIGDKEKLEKQMTILNAERDRLLEERDAAVRESTKHRVIAERVEKHNRDLSRQVQCLMAQVENRFDTDARDIQEFSVTDVISNRLVTFTSIRELQERNAELLSAVRELESIVEERENEDKRSLELEGLVTQLQREVKQLLDERDCQVEMVAAIRGQNVAQKERDESDTRDRRDIDSFVQEFEKMRGEKKILLLRDQKISSLEAKLEELQNQICQKKTEIAGLKAQLESSRLNYRQLESQLKTTQVETESLRKRNASLLANVESQERIARDLQDYINNRDSKIESLETRLLNVQSELHSSKSQYQSISAEYTDLLNKSMKQAHIIVELQDVKKQLGKMEETFQRRRQEEVEAKEKLLEEARKEIDKLKDKLSKAEADLVDAKKSPASSAPPKSTPTVAASSGNLCCVSYKDQLTKYQVLTKALEQQVNAEKESNARTQKMLKELKTCLKEAKDANAANQERLNSQLNQALEGSTRLQAQKELAEEKLAKMTDELSATRAFLKETESQLTEVRLLLESSTNQDTIRKLESELAESRACFEKELMAHAKQVEETANLRARLETAERQRDEARGIATAGQTRSEQEENALRQQVGRLQQEIKDLNDRLQEHRTKYDELLDRLGPAEATSFVLANDIEKEELTSVIEFLRQEQKLKSAELDSLMAENGKLKLKLDRAESELKRAQEVQSSQSDESVFLTQEKHAELLRKVELCQVYQESNRMLRQELEAARSGEVSAEVDETLQKENEILKKEVKSWQQRLQKATQQPVQSNQLKELEEKLKKAETDLAKLTEEKGTVDKELKKSTEMIEGLRKLGRKYKQMATDKEQAVTVKDAELDKTRTSISELQQRLDAEKAKLDGLNREHQLRENTIKSQFEAKWKKQEEELKTLREQLHEPSESPGEQPSSSVQPVTPTEAVLNPPQSQQQPTVVQQLPQQQSSLLPSPTQQQITPQPQIVPQPQQQQQLQPPPQLQQPTPTQQASVVAQPQQQIGAAAVMVRAVPQPPTASIRPMAARPRQEPPRVEVHPIQEDTQNQVGSQVPQVASGSQGLSAGAPSLASGSNAPQVPAASQNTNVVPSSSQAAGPSQGSGSTQGFVGGAPGPSGTQGGIKRAQTVPTDSTDDDTSEAKRARTEAFLSDPQEVAAALLAEEEAAEEQVPQEEAIEADAPEEDLVLELANDDGAGDQQALVEQQGLPLATLSNPGADDGIVPCTPTLVSGEDGAASSFVFQTTASSFTPSTAEPQSNQEPSMETQQESNQEVRNVPTNPQQNIPAGGSSEAPQDAEEEQPSADNPAPPAESQNRPRRITWQHAGIPHMQGGHPPPRGRGGPGRGMRRPPMRNNNVWRRN</sequence>
<feature type="region of interest" description="Disordered" evidence="5">
    <location>
        <begin position="129"/>
        <end position="152"/>
    </location>
</feature>
<dbReference type="CTD" id="36264"/>
<proteinExistence type="predicted"/>
<feature type="coiled-coil region" evidence="4">
    <location>
        <begin position="722"/>
        <end position="778"/>
    </location>
</feature>
<comment type="subcellular location">
    <subcellularLocation>
        <location evidence="1">Nucleus</location>
    </subcellularLocation>
</comment>
<feature type="compositionally biased region" description="Low complexity" evidence="5">
    <location>
        <begin position="1467"/>
        <end position="1480"/>
    </location>
</feature>
<dbReference type="PANTHER" id="PTHR18898:SF2">
    <property type="entry name" value="NUCLEOPROTEIN TPR"/>
    <property type="match status" value="1"/>
</dbReference>
<protein>
    <submittedName>
        <fullName evidence="9">Nucleoprotein TPR</fullName>
    </submittedName>
</protein>
<feature type="coiled-coil region" evidence="4">
    <location>
        <begin position="486"/>
        <end position="544"/>
    </location>
</feature>
<feature type="compositionally biased region" description="Basic and acidic residues" evidence="5">
    <location>
        <begin position="129"/>
        <end position="146"/>
    </location>
</feature>
<feature type="coiled-coil region" evidence="4">
    <location>
        <begin position="1130"/>
        <end position="1191"/>
    </location>
</feature>
<evidence type="ECO:0000313" key="8">
    <source>
        <dbReference type="Proteomes" id="UP000694867"/>
    </source>
</evidence>
<evidence type="ECO:0000256" key="3">
    <source>
        <dbReference type="ARBA" id="ARBA00023242"/>
    </source>
</evidence>
<evidence type="ECO:0000256" key="5">
    <source>
        <dbReference type="SAM" id="MobiDB-lite"/>
    </source>
</evidence>
<dbReference type="InterPro" id="IPR057974">
    <property type="entry name" value="NUA/TPR/MLP1-2-like_dom"/>
</dbReference>
<feature type="coiled-coil region" evidence="4">
    <location>
        <begin position="586"/>
        <end position="648"/>
    </location>
</feature>
<accession>A0AAJ7WHL8</accession>
<dbReference type="InterPro" id="IPR057577">
    <property type="entry name" value="Nucleoprot-TPR/MLP1_dom"/>
</dbReference>
<evidence type="ECO:0000256" key="4">
    <source>
        <dbReference type="SAM" id="Coils"/>
    </source>
</evidence>
<dbReference type="GO" id="GO:0017056">
    <property type="term" value="F:structural constituent of nuclear pore"/>
    <property type="evidence" value="ECO:0007669"/>
    <property type="project" value="TreeGrafter"/>
</dbReference>
<feature type="compositionally biased region" description="Basic and acidic residues" evidence="5">
    <location>
        <begin position="1406"/>
        <end position="1419"/>
    </location>
</feature>
<dbReference type="Pfam" id="PF25785">
    <property type="entry name" value="TPR"/>
    <property type="match status" value="1"/>
</dbReference>
<evidence type="ECO:0000259" key="6">
    <source>
        <dbReference type="Pfam" id="PF25481"/>
    </source>
</evidence>
<feature type="compositionally biased region" description="Low complexity" evidence="5">
    <location>
        <begin position="1363"/>
        <end position="1379"/>
    </location>
</feature>
<feature type="coiled-coil region" evidence="4">
    <location>
        <begin position="828"/>
        <end position="915"/>
    </location>
</feature>
<keyword evidence="2 4" id="KW-0175">Coiled coil</keyword>
<evidence type="ECO:0000256" key="2">
    <source>
        <dbReference type="ARBA" id="ARBA00023054"/>
    </source>
</evidence>
<feature type="compositionally biased region" description="Acidic residues" evidence="5">
    <location>
        <begin position="1538"/>
        <end position="1560"/>
    </location>
</feature>
<feature type="region of interest" description="Disordered" evidence="5">
    <location>
        <begin position="956"/>
        <end position="981"/>
    </location>
</feature>
<dbReference type="RefSeq" id="XP_028967275.1">
    <property type="nucleotide sequence ID" value="XM_029111442.1"/>
</dbReference>